<keyword evidence="1" id="KW-0732">Signal</keyword>
<dbReference type="EMBL" id="FCOC02000005">
    <property type="protein sequence ID" value="SAL28379.1"/>
    <property type="molecule type" value="Genomic_DNA"/>
</dbReference>
<protein>
    <recommendedName>
        <fullName evidence="4">DUF2844 domain-containing protein</fullName>
    </recommendedName>
</protein>
<sequence length="157" mass="16673">MSYRHKLNLLRASTAVFFIAAGGSVHAQLGSTASTAADASGTPAPVMHQADNSALRWVETTDANQIQVRQYMLPSGLVYAVSWNGPAMPDLSTLLGTWFDRYRQGASVALENASGLHSSRVDGSDLVVETSVRLRNFSGRAWLPDALPAGVAAADIE</sequence>
<accession>A0A158G9Q9</accession>
<proteinExistence type="predicted"/>
<evidence type="ECO:0008006" key="4">
    <source>
        <dbReference type="Google" id="ProtNLM"/>
    </source>
</evidence>
<dbReference type="OrthoDB" id="7561239at2"/>
<gene>
    <name evidence="2" type="ORF">AWB64_02386</name>
</gene>
<evidence type="ECO:0000256" key="1">
    <source>
        <dbReference type="SAM" id="SignalP"/>
    </source>
</evidence>
<dbReference type="RefSeq" id="WP_063493197.1">
    <property type="nucleotide sequence ID" value="NZ_FCOC02000005.1"/>
</dbReference>
<organism evidence="2 3">
    <name type="scientific">Caballeronia sordidicola</name>
    <name type="common">Burkholderia sordidicola</name>
    <dbReference type="NCBI Taxonomy" id="196367"/>
    <lineage>
        <taxon>Bacteria</taxon>
        <taxon>Pseudomonadati</taxon>
        <taxon>Pseudomonadota</taxon>
        <taxon>Betaproteobacteria</taxon>
        <taxon>Burkholderiales</taxon>
        <taxon>Burkholderiaceae</taxon>
        <taxon>Caballeronia</taxon>
    </lineage>
</organism>
<dbReference type="InterPro" id="IPR021267">
    <property type="entry name" value="DUF2844"/>
</dbReference>
<dbReference type="AlphaFoldDB" id="A0A158G9Q9"/>
<dbReference type="Proteomes" id="UP000054893">
    <property type="component" value="Unassembled WGS sequence"/>
</dbReference>
<dbReference type="Pfam" id="PF11005">
    <property type="entry name" value="DUF2844"/>
    <property type="match status" value="1"/>
</dbReference>
<reference evidence="2 3" key="1">
    <citation type="submission" date="2016-01" db="EMBL/GenBank/DDBJ databases">
        <authorList>
            <person name="Oliw E.H."/>
        </authorList>
    </citation>
    <scope>NUCLEOTIDE SEQUENCE [LARGE SCALE GENOMIC DNA]</scope>
    <source>
        <strain evidence="2">LMG 22029</strain>
    </source>
</reference>
<name>A0A158G9Q9_CABSO</name>
<evidence type="ECO:0000313" key="2">
    <source>
        <dbReference type="EMBL" id="SAL28379.1"/>
    </source>
</evidence>
<feature type="signal peptide" evidence="1">
    <location>
        <begin position="1"/>
        <end position="27"/>
    </location>
</feature>
<evidence type="ECO:0000313" key="3">
    <source>
        <dbReference type="Proteomes" id="UP000054893"/>
    </source>
</evidence>
<feature type="chain" id="PRO_5007810332" description="DUF2844 domain-containing protein" evidence="1">
    <location>
        <begin position="28"/>
        <end position="157"/>
    </location>
</feature>